<gene>
    <name evidence="4" type="ORF">DIY07_07510</name>
    <name evidence="3" type="ORF">DQ08_07330</name>
</gene>
<feature type="domain" description="Phosphatidic acid phosphatase type 2/haloperoxidase" evidence="2">
    <location>
        <begin position="87"/>
        <end position="199"/>
    </location>
</feature>
<feature type="transmembrane region" description="Helical" evidence="1">
    <location>
        <begin position="57"/>
        <end position="80"/>
    </location>
</feature>
<dbReference type="EMBL" id="QLQD01000066">
    <property type="protein sequence ID" value="RLU55924.1"/>
    <property type="molecule type" value="Genomic_DNA"/>
</dbReference>
<dbReference type="KEGG" id="siq:DQ08_07330"/>
<evidence type="ECO:0000313" key="4">
    <source>
        <dbReference type="EMBL" id="RLU55924.1"/>
    </source>
</evidence>
<protein>
    <submittedName>
        <fullName evidence="3 4">Phosphatase</fullName>
    </submittedName>
</protein>
<dbReference type="EMBL" id="CP007586">
    <property type="protein sequence ID" value="AHY16263.1"/>
    <property type="molecule type" value="Genomic_DNA"/>
</dbReference>
<dbReference type="STRING" id="1346.BMF34_07360"/>
<dbReference type="Gene3D" id="1.20.144.10">
    <property type="entry name" value="Phosphatidic acid phosphatase type 2/haloperoxidase"/>
    <property type="match status" value="1"/>
</dbReference>
<keyword evidence="1" id="KW-1133">Transmembrane helix</keyword>
<feature type="transmembrane region" description="Helical" evidence="1">
    <location>
        <begin position="7"/>
        <end position="28"/>
    </location>
</feature>
<dbReference type="RefSeq" id="WP_003101599.1">
    <property type="nucleotide sequence ID" value="NZ_CP010783.1"/>
</dbReference>
<accession>A0A3L8GGY0</accession>
<reference evidence="4 6" key="2">
    <citation type="submission" date="2018-06" db="EMBL/GenBank/DDBJ databases">
        <title>Mutators as drivers of adaptation in pathogenic bacteria and a risk factor for host jumps and vaccine escape.</title>
        <authorList>
            <person name="Barnes A.C."/>
            <person name="Silayeva O."/>
        </authorList>
    </citation>
    <scope>NUCLEOTIDE SEQUENCE [LARGE SCALE GENOMIC DNA]</scope>
    <source>
        <strain evidence="4 6">QMA0445</strain>
    </source>
</reference>
<dbReference type="OrthoDB" id="9789113at2"/>
<evidence type="ECO:0000313" key="6">
    <source>
        <dbReference type="Proteomes" id="UP000269148"/>
    </source>
</evidence>
<keyword evidence="1" id="KW-0812">Transmembrane</keyword>
<evidence type="ECO:0000256" key="1">
    <source>
        <dbReference type="SAM" id="Phobius"/>
    </source>
</evidence>
<dbReference type="KEGG" id="sio:DW64_07315"/>
<dbReference type="SMART" id="SM00014">
    <property type="entry name" value="acidPPc"/>
    <property type="match status" value="1"/>
</dbReference>
<dbReference type="AlphaFoldDB" id="A0A3L8GGY0"/>
<dbReference type="InterPro" id="IPR000326">
    <property type="entry name" value="PAP2/HPO"/>
</dbReference>
<evidence type="ECO:0000313" key="5">
    <source>
        <dbReference type="Proteomes" id="UP000025245"/>
    </source>
</evidence>
<dbReference type="Proteomes" id="UP000025245">
    <property type="component" value="Chromosome"/>
</dbReference>
<evidence type="ECO:0000313" key="3">
    <source>
        <dbReference type="EMBL" id="AHY16263.1"/>
    </source>
</evidence>
<dbReference type="SMR" id="A0A3L8GGY0"/>
<dbReference type="SUPFAM" id="SSF48317">
    <property type="entry name" value="Acid phosphatase/Vanadium-dependent haloperoxidase"/>
    <property type="match status" value="1"/>
</dbReference>
<organism evidence="4 6">
    <name type="scientific">Streptococcus iniae</name>
    <name type="common">Streptococcus shiloi</name>
    <dbReference type="NCBI Taxonomy" id="1346"/>
    <lineage>
        <taxon>Bacteria</taxon>
        <taxon>Bacillati</taxon>
        <taxon>Bacillota</taxon>
        <taxon>Bacilli</taxon>
        <taxon>Lactobacillales</taxon>
        <taxon>Streptococcaceae</taxon>
        <taxon>Streptococcus</taxon>
    </lineage>
</organism>
<dbReference type="PANTHER" id="PTHR14969:SF13">
    <property type="entry name" value="AT30094P"/>
    <property type="match status" value="1"/>
</dbReference>
<keyword evidence="5" id="KW-1185">Reference proteome</keyword>
<keyword evidence="1" id="KW-0472">Membrane</keyword>
<feature type="transmembrane region" description="Helical" evidence="1">
    <location>
        <begin position="158"/>
        <end position="178"/>
    </location>
</feature>
<reference evidence="3 5" key="1">
    <citation type="journal article" date="2014" name="Genome Announc.">
        <title>Complete Genome Sequence of a Virulent Strain, Streptococcus iniae ISET0901, Isolated from Diseased Tilapia.</title>
        <authorList>
            <person name="Pridgeon J.W."/>
            <person name="Zhang D."/>
            <person name="Zhang L."/>
        </authorList>
    </citation>
    <scope>NUCLEOTIDE SEQUENCE [LARGE SCALE GENOMIC DNA]</scope>
    <source>
        <strain evidence="3 5">ISET0901</strain>
    </source>
</reference>
<dbReference type="CDD" id="cd03392">
    <property type="entry name" value="PAP2_like_2"/>
    <property type="match status" value="1"/>
</dbReference>
<feature type="transmembrane region" description="Helical" evidence="1">
    <location>
        <begin position="87"/>
        <end position="108"/>
    </location>
</feature>
<proteinExistence type="predicted"/>
<dbReference type="InterPro" id="IPR036938">
    <property type="entry name" value="PAP2/HPO_sf"/>
</dbReference>
<name>A0A3L8GGY0_STRIN</name>
<dbReference type="KEGG" id="siz:SI82_07440"/>
<sequence>MTNKQHYLLKSSFAFLIFVMIGYTVQFYPNTLHGFDSYVQNAVRGQLPSHLTSMFKAITVMGNVLTQFILVFLFAAIFYIKKWKIEALLVLINGAIAGILIVAFKQVYQRIRPDLEHLVHAGGFSFPSGHSLGSFLILGSLIIIIHDRVKHGFLKYSMQLILGFLILLIGLSRIYLGVHYPSDVFAGFVLGYGILNLIYPYYLKKRFEWRFHSKQQ</sequence>
<dbReference type="GeneID" id="35765005"/>
<feature type="transmembrane region" description="Helical" evidence="1">
    <location>
        <begin position="128"/>
        <end position="146"/>
    </location>
</feature>
<feature type="transmembrane region" description="Helical" evidence="1">
    <location>
        <begin position="184"/>
        <end position="203"/>
    </location>
</feature>
<evidence type="ECO:0000259" key="2">
    <source>
        <dbReference type="SMART" id="SM00014"/>
    </source>
</evidence>
<dbReference type="Proteomes" id="UP000269148">
    <property type="component" value="Unassembled WGS sequence"/>
</dbReference>
<dbReference type="PANTHER" id="PTHR14969">
    <property type="entry name" value="SPHINGOSINE-1-PHOSPHATE PHOSPHOHYDROLASE"/>
    <property type="match status" value="1"/>
</dbReference>
<dbReference type="Pfam" id="PF01569">
    <property type="entry name" value="PAP2"/>
    <property type="match status" value="1"/>
</dbReference>